<dbReference type="AlphaFoldDB" id="A0AAW0V1G2"/>
<sequence length="298" mass="34257">MKVTAATAVVLGLLAILVPQSNARSVLVDQVTSALQGSFDALNAKRSDWLNNYSTMNNMTKTDSASMKELLLTSKLVMPLMWQMYATSVRKQKKFYDIVVNEEEQSLPFRAHAVPTNMGSNMYFEATLLLQQYRDFQVQILLNKVEIFFLNVHFNERRAVIGHSVHDETEEKAVLADDHFPEITLNKPFRINVQVVEDCIVASIWLSNLELTVPMPLPEKHIWCTREYTLFTRNTYYLNIHPIGGHLRQFLEEDHASHEEQEDNEQQNASNESQEDHEYEASDMKLVSAVVYNGLIFQ</sequence>
<accession>A0AAW0V1G2</accession>
<comment type="caution">
    <text evidence="3">The sequence shown here is derived from an EMBL/GenBank/DDBJ whole genome shotgun (WGS) entry which is preliminary data.</text>
</comment>
<gene>
    <name evidence="3" type="ORF">O3P69_001928</name>
</gene>
<evidence type="ECO:0000313" key="4">
    <source>
        <dbReference type="Proteomes" id="UP001487740"/>
    </source>
</evidence>
<dbReference type="EMBL" id="JARAKH010000003">
    <property type="protein sequence ID" value="KAK8405769.1"/>
    <property type="molecule type" value="Genomic_DNA"/>
</dbReference>
<organism evidence="3 4">
    <name type="scientific">Scylla paramamosain</name>
    <name type="common">Mud crab</name>
    <dbReference type="NCBI Taxonomy" id="85552"/>
    <lineage>
        <taxon>Eukaryota</taxon>
        <taxon>Metazoa</taxon>
        <taxon>Ecdysozoa</taxon>
        <taxon>Arthropoda</taxon>
        <taxon>Crustacea</taxon>
        <taxon>Multicrustacea</taxon>
        <taxon>Malacostraca</taxon>
        <taxon>Eumalacostraca</taxon>
        <taxon>Eucarida</taxon>
        <taxon>Decapoda</taxon>
        <taxon>Pleocyemata</taxon>
        <taxon>Brachyura</taxon>
        <taxon>Eubrachyura</taxon>
        <taxon>Portunoidea</taxon>
        <taxon>Portunidae</taxon>
        <taxon>Portuninae</taxon>
        <taxon>Scylla</taxon>
    </lineage>
</organism>
<proteinExistence type="predicted"/>
<evidence type="ECO:0000256" key="1">
    <source>
        <dbReference type="SAM" id="MobiDB-lite"/>
    </source>
</evidence>
<keyword evidence="4" id="KW-1185">Reference proteome</keyword>
<evidence type="ECO:0000256" key="2">
    <source>
        <dbReference type="SAM" id="SignalP"/>
    </source>
</evidence>
<protein>
    <submittedName>
        <fullName evidence="3">Uncharacterized protein</fullName>
    </submittedName>
</protein>
<name>A0AAW0V1G2_SCYPA</name>
<dbReference type="Proteomes" id="UP001487740">
    <property type="component" value="Unassembled WGS sequence"/>
</dbReference>
<feature type="chain" id="PRO_5044717194" evidence="2">
    <location>
        <begin position="24"/>
        <end position="298"/>
    </location>
</feature>
<reference evidence="3 4" key="1">
    <citation type="submission" date="2023-03" db="EMBL/GenBank/DDBJ databases">
        <title>High-quality genome of Scylla paramamosain provides insights in environmental adaptation.</title>
        <authorList>
            <person name="Zhang L."/>
        </authorList>
    </citation>
    <scope>NUCLEOTIDE SEQUENCE [LARGE SCALE GENOMIC DNA]</scope>
    <source>
        <strain evidence="3">LZ_2023a</strain>
        <tissue evidence="3">Muscle</tissue>
    </source>
</reference>
<feature type="region of interest" description="Disordered" evidence="1">
    <location>
        <begin position="254"/>
        <end position="278"/>
    </location>
</feature>
<dbReference type="EMBL" id="JARAKH010000003">
    <property type="protein sequence ID" value="KAK8405770.1"/>
    <property type="molecule type" value="Genomic_DNA"/>
</dbReference>
<evidence type="ECO:0000313" key="3">
    <source>
        <dbReference type="EMBL" id="KAK8405770.1"/>
    </source>
</evidence>
<feature type="signal peptide" evidence="2">
    <location>
        <begin position="1"/>
        <end position="23"/>
    </location>
</feature>
<keyword evidence="2" id="KW-0732">Signal</keyword>